<dbReference type="AlphaFoldDB" id="A0AA48GMD7"/>
<feature type="signal peptide" evidence="1">
    <location>
        <begin position="1"/>
        <end position="21"/>
    </location>
</feature>
<evidence type="ECO:0000313" key="4">
    <source>
        <dbReference type="Proteomes" id="UP001238179"/>
    </source>
</evidence>
<proteinExistence type="predicted"/>
<protein>
    <recommendedName>
        <fullName evidence="2">Bulb-type lectin domain-containing protein</fullName>
    </recommendedName>
</protein>
<sequence>MPNPIRILLAPLLLAGAILQADPNLLWVPDRTRLNEGKYPNDANPLLIFEIGDGKAWITSPDGAITWQVGRDQGVLEYHSYETWMEINQDGDLILYETMQNDYTDDLFTYERWRQAHASPGKRFMAMVFMPNGKLIFPEK</sequence>
<name>A0AA48GMD7_9BACT</name>
<reference evidence="4" key="1">
    <citation type="journal article" date="2023" name="Int. J. Syst. Evol. Microbiol.">
        <title>Mesoterricola silvestris gen. nov., sp. nov., Mesoterricola sediminis sp. nov., Geothrix oryzae sp. nov., Geothrix edaphica sp. nov., Geothrix rubra sp. nov., and Geothrix limicola sp. nov., six novel members of Acidobacteriota isolated from soils.</title>
        <authorList>
            <person name="Itoh H."/>
            <person name="Sugisawa Y."/>
            <person name="Mise K."/>
            <person name="Xu Z."/>
            <person name="Kuniyasu M."/>
            <person name="Ushijima N."/>
            <person name="Kawano K."/>
            <person name="Kobayashi E."/>
            <person name="Shiratori Y."/>
            <person name="Masuda Y."/>
            <person name="Senoo K."/>
        </authorList>
    </citation>
    <scope>NUCLEOTIDE SEQUENCE [LARGE SCALE GENOMIC DNA]</scope>
    <source>
        <strain evidence="4">W79</strain>
    </source>
</reference>
<dbReference type="InterPro" id="IPR001480">
    <property type="entry name" value="Bulb-type_lectin_dom"/>
</dbReference>
<organism evidence="3 4">
    <name type="scientific">Mesoterricola silvestris</name>
    <dbReference type="NCBI Taxonomy" id="2927979"/>
    <lineage>
        <taxon>Bacteria</taxon>
        <taxon>Pseudomonadati</taxon>
        <taxon>Acidobacteriota</taxon>
        <taxon>Holophagae</taxon>
        <taxon>Holophagales</taxon>
        <taxon>Holophagaceae</taxon>
        <taxon>Mesoterricola</taxon>
    </lineage>
</organism>
<dbReference type="RefSeq" id="WP_316415067.1">
    <property type="nucleotide sequence ID" value="NZ_AP027080.1"/>
</dbReference>
<dbReference type="KEGG" id="msil:METEAL_13340"/>
<dbReference type="EMBL" id="AP027080">
    <property type="protein sequence ID" value="BDU72160.1"/>
    <property type="molecule type" value="Genomic_DNA"/>
</dbReference>
<feature type="chain" id="PRO_5041377187" description="Bulb-type lectin domain-containing protein" evidence="1">
    <location>
        <begin position="22"/>
        <end position="140"/>
    </location>
</feature>
<accession>A0AA48GMD7</accession>
<dbReference type="Proteomes" id="UP001238179">
    <property type="component" value="Chromosome"/>
</dbReference>
<feature type="domain" description="Bulb-type lectin" evidence="2">
    <location>
        <begin position="10"/>
        <end position="140"/>
    </location>
</feature>
<evidence type="ECO:0000256" key="1">
    <source>
        <dbReference type="SAM" id="SignalP"/>
    </source>
</evidence>
<keyword evidence="1" id="KW-0732">Signal</keyword>
<evidence type="ECO:0000313" key="3">
    <source>
        <dbReference type="EMBL" id="BDU72160.1"/>
    </source>
</evidence>
<dbReference type="PROSITE" id="PS50927">
    <property type="entry name" value="BULB_LECTIN"/>
    <property type="match status" value="1"/>
</dbReference>
<evidence type="ECO:0000259" key="2">
    <source>
        <dbReference type="PROSITE" id="PS50927"/>
    </source>
</evidence>
<keyword evidence="4" id="KW-1185">Reference proteome</keyword>
<gene>
    <name evidence="3" type="ORF">METEAL_13340</name>
</gene>